<feature type="transmembrane region" description="Helical" evidence="5">
    <location>
        <begin position="222"/>
        <end position="241"/>
    </location>
</feature>
<evidence type="ECO:0000313" key="7">
    <source>
        <dbReference type="EMBL" id="EDO41863.1"/>
    </source>
</evidence>
<dbReference type="Proteomes" id="UP000001593">
    <property type="component" value="Unassembled WGS sequence"/>
</dbReference>
<comment type="subcellular location">
    <subcellularLocation>
        <location evidence="1">Membrane</location>
        <topology evidence="1">Multi-pass membrane protein</topology>
    </subcellularLocation>
</comment>
<sequence>MSCIGYLRLLVRRKTKDIFHVETILHRCLNALDLTLLGVGSMLGAGLYIATGEIARSTAGPAIVISLLIGAIPVCLSSLCYAEFGSRISKTGSSYTYTYFAMGEIWAFIVGWNLILENIIAAALLGHESSRFLNSISGGRIYKFFTDNISNWQITGLLPFPDFVAFAIVMIFTTLASFGANRSAGFIRVAMLINVFVVVFVVLSGVYFVDTKNWTKGNFAPYGFYGIMSGAASSYFAYLGFDTLNTASEEAINPKHSIPKACNISTYLGIAMYLLTAGILTLMIPYKQLSPEIALPQAFADEGFPIGKYFVAVGGMSAMALSLLAYLFSGPRILYAMSRDGLMIKFFNKISYATQVPVRGVLFCGLTAASVSLFVNTSNLVEMLSIGTMLAYIAIAISVLLERHKPAEPREHEFLSRKTSTASNATEEPSCWRKFAEFCFRCKGETERHSSGRYAPIDTLHEQSDSRQPTQDTYHTACLSTACLVVGAFGFCLTVSPSAGLMYMREKNPYVIVVSCVFLFVALVSVVMILLQPRRTPRPRYHVPCVPLIPISSVVINEYLLTNLSKLTWASFTAWTFID</sequence>
<dbReference type="InterPro" id="IPR002293">
    <property type="entry name" value="AA/rel_permease1"/>
</dbReference>
<evidence type="ECO:0000259" key="6">
    <source>
        <dbReference type="Pfam" id="PF13906"/>
    </source>
</evidence>
<feature type="transmembrane region" description="Helical" evidence="5">
    <location>
        <begin position="306"/>
        <end position="329"/>
    </location>
</feature>
<dbReference type="AlphaFoldDB" id="A7S2Z0"/>
<dbReference type="STRING" id="45351.A7S2Z0"/>
<dbReference type="HOGENOM" id="CLU_007946_15_7_1"/>
<feature type="transmembrane region" description="Helical" evidence="5">
    <location>
        <begin position="105"/>
        <end position="125"/>
    </location>
</feature>
<feature type="domain" description="Cationic amino acid transporter C-terminal" evidence="6">
    <location>
        <begin position="541"/>
        <end position="578"/>
    </location>
</feature>
<feature type="transmembrane region" description="Helical" evidence="5">
    <location>
        <begin position="477"/>
        <end position="504"/>
    </location>
</feature>
<dbReference type="GO" id="GO:0005886">
    <property type="term" value="C:plasma membrane"/>
    <property type="evidence" value="ECO:0000318"/>
    <property type="project" value="GO_Central"/>
</dbReference>
<evidence type="ECO:0000313" key="8">
    <source>
        <dbReference type="Proteomes" id="UP000001593"/>
    </source>
</evidence>
<dbReference type="eggNOG" id="KOG1286">
    <property type="taxonomic scope" value="Eukaryota"/>
</dbReference>
<dbReference type="PANTHER" id="PTHR43243:SF105">
    <property type="entry name" value="CATIONIC AMINO ACID TRANSPORTER C-TERMINAL DOMAIN-CONTAINING PROTEIN"/>
    <property type="match status" value="1"/>
</dbReference>
<proteinExistence type="predicted"/>
<evidence type="ECO:0000256" key="1">
    <source>
        <dbReference type="ARBA" id="ARBA00004141"/>
    </source>
</evidence>
<dbReference type="OMA" id="FAMGEIW"/>
<dbReference type="InterPro" id="IPR029485">
    <property type="entry name" value="CAT_C"/>
</dbReference>
<feature type="transmembrane region" description="Helical" evidence="5">
    <location>
        <begin position="31"/>
        <end position="50"/>
    </location>
</feature>
<feature type="transmembrane region" description="Helical" evidence="5">
    <location>
        <begin position="510"/>
        <end position="531"/>
    </location>
</feature>
<keyword evidence="2 5" id="KW-0812">Transmembrane</keyword>
<evidence type="ECO:0000256" key="3">
    <source>
        <dbReference type="ARBA" id="ARBA00022989"/>
    </source>
</evidence>
<dbReference type="PANTHER" id="PTHR43243">
    <property type="entry name" value="INNER MEMBRANE TRANSPORTER YGJI-RELATED"/>
    <property type="match status" value="1"/>
</dbReference>
<dbReference type="Gene3D" id="1.20.1740.10">
    <property type="entry name" value="Amino acid/polyamine transporter I"/>
    <property type="match status" value="1"/>
</dbReference>
<dbReference type="GO" id="GO:0015171">
    <property type="term" value="F:amino acid transmembrane transporter activity"/>
    <property type="evidence" value="ECO:0000318"/>
    <property type="project" value="GO_Central"/>
</dbReference>
<evidence type="ECO:0000256" key="4">
    <source>
        <dbReference type="ARBA" id="ARBA00023136"/>
    </source>
</evidence>
<dbReference type="Pfam" id="PF13906">
    <property type="entry name" value="AA_permease_C"/>
    <property type="match status" value="1"/>
</dbReference>
<dbReference type="GO" id="GO:0006865">
    <property type="term" value="P:amino acid transport"/>
    <property type="evidence" value="ECO:0000318"/>
    <property type="project" value="GO_Central"/>
</dbReference>
<evidence type="ECO:0000256" key="5">
    <source>
        <dbReference type="SAM" id="Phobius"/>
    </source>
</evidence>
<dbReference type="EMBL" id="DS469571">
    <property type="protein sequence ID" value="EDO41863.1"/>
    <property type="molecule type" value="Genomic_DNA"/>
</dbReference>
<dbReference type="InParanoid" id="A7S2Z0"/>
<feature type="transmembrane region" description="Helical" evidence="5">
    <location>
        <begin position="163"/>
        <end position="180"/>
    </location>
</feature>
<keyword evidence="4 5" id="KW-0472">Membrane</keyword>
<name>A7S2Z0_NEMVE</name>
<organism evidence="7 8">
    <name type="scientific">Nematostella vectensis</name>
    <name type="common">Starlet sea anemone</name>
    <dbReference type="NCBI Taxonomy" id="45351"/>
    <lineage>
        <taxon>Eukaryota</taxon>
        <taxon>Metazoa</taxon>
        <taxon>Cnidaria</taxon>
        <taxon>Anthozoa</taxon>
        <taxon>Hexacorallia</taxon>
        <taxon>Actiniaria</taxon>
        <taxon>Edwardsiidae</taxon>
        <taxon>Nematostella</taxon>
    </lineage>
</organism>
<gene>
    <name evidence="7" type="ORF">NEMVEDRAFT_v1g232624</name>
</gene>
<protein>
    <recommendedName>
        <fullName evidence="6">Cationic amino acid transporter C-terminal domain-containing protein</fullName>
    </recommendedName>
</protein>
<feature type="transmembrane region" description="Helical" evidence="5">
    <location>
        <begin position="62"/>
        <end position="84"/>
    </location>
</feature>
<feature type="transmembrane region" description="Helical" evidence="5">
    <location>
        <begin position="192"/>
        <end position="210"/>
    </location>
</feature>
<evidence type="ECO:0000256" key="2">
    <source>
        <dbReference type="ARBA" id="ARBA00022692"/>
    </source>
</evidence>
<reference evidence="7 8" key="1">
    <citation type="journal article" date="2007" name="Science">
        <title>Sea anemone genome reveals ancestral eumetazoan gene repertoire and genomic organization.</title>
        <authorList>
            <person name="Putnam N.H."/>
            <person name="Srivastava M."/>
            <person name="Hellsten U."/>
            <person name="Dirks B."/>
            <person name="Chapman J."/>
            <person name="Salamov A."/>
            <person name="Terry A."/>
            <person name="Shapiro H."/>
            <person name="Lindquist E."/>
            <person name="Kapitonov V.V."/>
            <person name="Jurka J."/>
            <person name="Genikhovich G."/>
            <person name="Grigoriev I.V."/>
            <person name="Lucas S.M."/>
            <person name="Steele R.E."/>
            <person name="Finnerty J.R."/>
            <person name="Technau U."/>
            <person name="Martindale M.Q."/>
            <person name="Rokhsar D.S."/>
        </authorList>
    </citation>
    <scope>NUCLEOTIDE SEQUENCE [LARGE SCALE GENOMIC DNA]</scope>
    <source>
        <strain evidence="8">CH2 X CH6</strain>
    </source>
</reference>
<feature type="transmembrane region" description="Helical" evidence="5">
    <location>
        <begin position="262"/>
        <end position="286"/>
    </location>
</feature>
<keyword evidence="8" id="KW-1185">Reference proteome</keyword>
<accession>A7S2Z0</accession>
<dbReference type="Pfam" id="PF13520">
    <property type="entry name" value="AA_permease_2"/>
    <property type="match status" value="1"/>
</dbReference>
<dbReference type="PhylomeDB" id="A7S2Z0"/>
<feature type="transmembrane region" description="Helical" evidence="5">
    <location>
        <begin position="380"/>
        <end position="401"/>
    </location>
</feature>
<keyword evidence="3 5" id="KW-1133">Transmembrane helix</keyword>
<feature type="transmembrane region" description="Helical" evidence="5">
    <location>
        <begin position="350"/>
        <end position="374"/>
    </location>
</feature>